<evidence type="ECO:0000313" key="1">
    <source>
        <dbReference type="EMBL" id="AUN97466.1"/>
    </source>
</evidence>
<dbReference type="KEGG" id="bsto:C0V70_04945"/>
<dbReference type="PANTHER" id="PTHR36832:SF1">
    <property type="entry name" value="SLR1174 PROTEIN"/>
    <property type="match status" value="1"/>
</dbReference>
<evidence type="ECO:0000313" key="2">
    <source>
        <dbReference type="Proteomes" id="UP000235584"/>
    </source>
</evidence>
<organism evidence="1 2">
    <name type="scientific">Bacteriovorax stolpii</name>
    <name type="common">Bdellovibrio stolpii</name>
    <dbReference type="NCBI Taxonomy" id="960"/>
    <lineage>
        <taxon>Bacteria</taxon>
        <taxon>Pseudomonadati</taxon>
        <taxon>Bdellovibrionota</taxon>
        <taxon>Bacteriovoracia</taxon>
        <taxon>Bacteriovoracales</taxon>
        <taxon>Bacteriovoracaceae</taxon>
        <taxon>Bacteriovorax</taxon>
    </lineage>
</organism>
<gene>
    <name evidence="1" type="ORF">C0V70_04945</name>
</gene>
<protein>
    <submittedName>
        <fullName evidence="1">ABC transporter permease</fullName>
    </submittedName>
</protein>
<keyword evidence="2" id="KW-1185">Reference proteome</keyword>
<reference evidence="1 2" key="1">
    <citation type="submission" date="2018-01" db="EMBL/GenBank/DDBJ databases">
        <title>Complete genome sequence of Bacteriovorax stolpii DSM12778.</title>
        <authorList>
            <person name="Tang B."/>
            <person name="Chang J."/>
        </authorList>
    </citation>
    <scope>NUCLEOTIDE SEQUENCE [LARGE SCALE GENOMIC DNA]</scope>
    <source>
        <strain evidence="1 2">DSM 12778</strain>
    </source>
</reference>
<dbReference type="Proteomes" id="UP000235584">
    <property type="component" value="Chromosome"/>
</dbReference>
<dbReference type="Pfam" id="PF06182">
    <property type="entry name" value="ABC2_membrane_6"/>
    <property type="match status" value="1"/>
</dbReference>
<sequence>MKKSFAVFLKRNLAFANLAVVTNLEYRLNYFVDALVQPILTTGIEILLWIAVFKGAHTDMIAGFSRESYLSYALWSAFFARIATSWMYEFRMIEEISSGTINSLIVRPMSFYEYYLSQLMGYKIVTTIISLLVPIAGAYIFNLPAILTRLPLATLLCFYYLILVHTISFIISTMAFHFTKISSITVAKNLFFWILMGELFPLDLLPEPFKTTIISLPFASGVFVPVGYITGRVGIETVYTGFISVTVGLIVLNLLGAYLWKKGIDSYVGTGA</sequence>
<accession>A0A2K9NPL3</accession>
<dbReference type="AlphaFoldDB" id="A0A2K9NPL3"/>
<proteinExistence type="predicted"/>
<dbReference type="RefSeq" id="WP_102242761.1">
    <property type="nucleotide sequence ID" value="NZ_CP030035.1"/>
</dbReference>
<dbReference type="InterPro" id="IPR010390">
    <property type="entry name" value="ABC-2_transporter-like"/>
</dbReference>
<dbReference type="PANTHER" id="PTHR36832">
    <property type="entry name" value="SLR1174 PROTEIN-RELATED"/>
    <property type="match status" value="1"/>
</dbReference>
<name>A0A2K9NPL3_BACTC</name>
<dbReference type="EMBL" id="CP025704">
    <property type="protein sequence ID" value="AUN97466.1"/>
    <property type="molecule type" value="Genomic_DNA"/>
</dbReference>
<dbReference type="OrthoDB" id="8582979at2"/>